<evidence type="ECO:0000313" key="7">
    <source>
        <dbReference type="EMBL" id="KAL3772090.1"/>
    </source>
</evidence>
<dbReference type="Proteomes" id="UP001530315">
    <property type="component" value="Unassembled WGS sequence"/>
</dbReference>
<feature type="region of interest" description="Disordered" evidence="5">
    <location>
        <begin position="132"/>
        <end position="198"/>
    </location>
</feature>
<accession>A0ABD3N7U2</accession>
<feature type="compositionally biased region" description="Low complexity" evidence="5">
    <location>
        <begin position="371"/>
        <end position="383"/>
    </location>
</feature>
<protein>
    <recommendedName>
        <fullName evidence="6">Homeobox domain-containing protein</fullName>
    </recommendedName>
</protein>
<keyword evidence="8" id="KW-1185">Reference proteome</keyword>
<dbReference type="PROSITE" id="PS50071">
    <property type="entry name" value="HOMEOBOX_2"/>
    <property type="match status" value="1"/>
</dbReference>
<sequence>MRYSNPMDWIVVALNETLGVYSPPSSGAKQSSNSDTDEGDYLNPPNFDHLLSHGQQQQQQQQGESAHPSQRRRHSFHSFAESTATNKSDDGGVIGIGNKVRIHPTEMQIYLRGLMESSSSSSDEQAIKNKGIITKRLSTLPDGGDDNNEDRPSDSNEGPLRSTDDSATGPPAPSASPASTDPSSKKSNRQKNDKGVEVYKDSTLIARFRTQTECARYLRATPEAVSYHCSKGGGVCNGLLVRPFASSSSANAVAGNSENDEDENYIGLFEGSTTHRPSARPQLSPEVVSLLKGWLLSPAHIDNPYPNGREYEMLMEMTKLDKVQLKHWFNNARKRILKPLMKDKNARAAALAEMGNGIMTMSRRKRKSSADDSSSDGSDAHASTTRAKAERAMDADLLRVDNSSALSLESRGTQKMTSNLSGLSQNQRIASMTDQLGGPAGASLLFQQGNNGYDGISGQNFNAMMGGRFDQLMGFNNNGASNMLYNTTGNAGYNNMMGYGDIMGAGGFASVNRATGLQGMDSMMMDSSAVNPPLWGYNQGMGEMFGRGRGLGGGGQASFLGGGMDVANNANPDVCASHPPSKLNDSFSDAAAGAASSTSEDVMRTNAVFKQQVAAMAMNEATVAFKEMEEAFALSKAIAQGHKRRRDEGDDGPAEDDEALRLLEADAHAKKCQSFAMFKLKVSQRASEEAATAYNEYERLRADGRGRHPFG</sequence>
<dbReference type="InterPro" id="IPR050224">
    <property type="entry name" value="TALE_homeobox"/>
</dbReference>
<feature type="compositionally biased region" description="Low complexity" evidence="5">
    <location>
        <begin position="165"/>
        <end position="182"/>
    </location>
</feature>
<dbReference type="InterPro" id="IPR008422">
    <property type="entry name" value="KN_HD"/>
</dbReference>
<evidence type="ECO:0000256" key="1">
    <source>
        <dbReference type="ARBA" id="ARBA00023125"/>
    </source>
</evidence>
<feature type="region of interest" description="Disordered" evidence="5">
    <location>
        <begin position="20"/>
        <end position="95"/>
    </location>
</feature>
<feature type="domain" description="Homeobox" evidence="6">
    <location>
        <begin position="274"/>
        <end position="339"/>
    </location>
</feature>
<comment type="subcellular location">
    <subcellularLocation>
        <location evidence="4">Nucleus</location>
    </subcellularLocation>
</comment>
<evidence type="ECO:0000313" key="8">
    <source>
        <dbReference type="Proteomes" id="UP001530315"/>
    </source>
</evidence>
<dbReference type="AlphaFoldDB" id="A0ABD3N7U2"/>
<keyword evidence="2 4" id="KW-0371">Homeobox</keyword>
<keyword evidence="1 4" id="KW-0238">DNA-binding</keyword>
<dbReference type="CDD" id="cd00086">
    <property type="entry name" value="homeodomain"/>
    <property type="match status" value="1"/>
</dbReference>
<feature type="compositionally biased region" description="Polar residues" evidence="5">
    <location>
        <begin position="23"/>
        <end position="34"/>
    </location>
</feature>
<dbReference type="InterPro" id="IPR001356">
    <property type="entry name" value="HD"/>
</dbReference>
<feature type="region of interest" description="Disordered" evidence="5">
    <location>
        <begin position="357"/>
        <end position="394"/>
    </location>
</feature>
<organism evidence="7 8">
    <name type="scientific">Stephanodiscus triporus</name>
    <dbReference type="NCBI Taxonomy" id="2934178"/>
    <lineage>
        <taxon>Eukaryota</taxon>
        <taxon>Sar</taxon>
        <taxon>Stramenopiles</taxon>
        <taxon>Ochrophyta</taxon>
        <taxon>Bacillariophyta</taxon>
        <taxon>Coscinodiscophyceae</taxon>
        <taxon>Thalassiosirophycidae</taxon>
        <taxon>Stephanodiscales</taxon>
        <taxon>Stephanodiscaceae</taxon>
        <taxon>Stephanodiscus</taxon>
    </lineage>
</organism>
<dbReference type="PANTHER" id="PTHR11850">
    <property type="entry name" value="HOMEOBOX PROTEIN TRANSCRIPTION FACTORS"/>
    <property type="match status" value="1"/>
</dbReference>
<dbReference type="SMART" id="SM00389">
    <property type="entry name" value="HOX"/>
    <property type="match status" value="1"/>
</dbReference>
<evidence type="ECO:0000256" key="3">
    <source>
        <dbReference type="ARBA" id="ARBA00023242"/>
    </source>
</evidence>
<evidence type="ECO:0000256" key="5">
    <source>
        <dbReference type="SAM" id="MobiDB-lite"/>
    </source>
</evidence>
<feature type="DNA-binding region" description="Homeobox" evidence="4">
    <location>
        <begin position="276"/>
        <end position="340"/>
    </location>
</feature>
<dbReference type="GO" id="GO:0005634">
    <property type="term" value="C:nucleus"/>
    <property type="evidence" value="ECO:0007669"/>
    <property type="project" value="UniProtKB-SubCell"/>
</dbReference>
<proteinExistence type="predicted"/>
<dbReference type="InterPro" id="IPR009057">
    <property type="entry name" value="Homeodomain-like_sf"/>
</dbReference>
<comment type="caution">
    <text evidence="7">The sequence shown here is derived from an EMBL/GenBank/DDBJ whole genome shotgun (WGS) entry which is preliminary data.</text>
</comment>
<reference evidence="7 8" key="1">
    <citation type="submission" date="2024-10" db="EMBL/GenBank/DDBJ databases">
        <title>Updated reference genomes for cyclostephanoid diatoms.</title>
        <authorList>
            <person name="Roberts W.R."/>
            <person name="Alverson A.J."/>
        </authorList>
    </citation>
    <scope>NUCLEOTIDE SEQUENCE [LARGE SCALE GENOMIC DNA]</scope>
    <source>
        <strain evidence="7 8">AJA276-08</strain>
    </source>
</reference>
<name>A0ABD3N7U2_9STRA</name>
<keyword evidence="3 4" id="KW-0539">Nucleus</keyword>
<dbReference type="GO" id="GO:0003677">
    <property type="term" value="F:DNA binding"/>
    <property type="evidence" value="ECO:0007669"/>
    <property type="project" value="UniProtKB-UniRule"/>
</dbReference>
<dbReference type="EMBL" id="JALLAZ020001587">
    <property type="protein sequence ID" value="KAL3772090.1"/>
    <property type="molecule type" value="Genomic_DNA"/>
</dbReference>
<evidence type="ECO:0000259" key="6">
    <source>
        <dbReference type="PROSITE" id="PS50071"/>
    </source>
</evidence>
<evidence type="ECO:0000256" key="4">
    <source>
        <dbReference type="PROSITE-ProRule" id="PRU00108"/>
    </source>
</evidence>
<dbReference type="Gene3D" id="1.10.10.60">
    <property type="entry name" value="Homeodomain-like"/>
    <property type="match status" value="1"/>
</dbReference>
<gene>
    <name evidence="7" type="ORF">ACHAW5_004928</name>
</gene>
<dbReference type="Pfam" id="PF05920">
    <property type="entry name" value="Homeobox_KN"/>
    <property type="match status" value="1"/>
</dbReference>
<dbReference type="SUPFAM" id="SSF46689">
    <property type="entry name" value="Homeodomain-like"/>
    <property type="match status" value="1"/>
</dbReference>
<evidence type="ECO:0000256" key="2">
    <source>
        <dbReference type="ARBA" id="ARBA00023155"/>
    </source>
</evidence>